<comment type="caution">
    <text evidence="2">The sequence shown here is derived from an EMBL/GenBank/DDBJ whole genome shotgun (WGS) entry which is preliminary data.</text>
</comment>
<evidence type="ECO:0000256" key="1">
    <source>
        <dbReference type="SAM" id="SignalP"/>
    </source>
</evidence>
<name>A0ABW4HGW3_9FLAO</name>
<proteinExistence type="predicted"/>
<dbReference type="EMBL" id="JBHUDZ010000016">
    <property type="protein sequence ID" value="MFD1604653.1"/>
    <property type="molecule type" value="Genomic_DNA"/>
</dbReference>
<accession>A0ABW4HGW3</accession>
<dbReference type="RefSeq" id="WP_379815739.1">
    <property type="nucleotide sequence ID" value="NZ_JBHUDZ010000016.1"/>
</dbReference>
<keyword evidence="1" id="KW-0732">Signal</keyword>
<evidence type="ECO:0000313" key="2">
    <source>
        <dbReference type="EMBL" id="MFD1604653.1"/>
    </source>
</evidence>
<organism evidence="2 3">
    <name type="scientific">Flavobacterium artemisiae</name>
    <dbReference type="NCBI Taxonomy" id="2126556"/>
    <lineage>
        <taxon>Bacteria</taxon>
        <taxon>Pseudomonadati</taxon>
        <taxon>Bacteroidota</taxon>
        <taxon>Flavobacteriia</taxon>
        <taxon>Flavobacteriales</taxon>
        <taxon>Flavobacteriaceae</taxon>
        <taxon>Flavobacterium</taxon>
    </lineage>
</organism>
<reference evidence="3" key="1">
    <citation type="journal article" date="2019" name="Int. J. Syst. Evol. Microbiol.">
        <title>The Global Catalogue of Microorganisms (GCM) 10K type strain sequencing project: providing services to taxonomists for standard genome sequencing and annotation.</title>
        <authorList>
            <consortium name="The Broad Institute Genomics Platform"/>
            <consortium name="The Broad Institute Genome Sequencing Center for Infectious Disease"/>
            <person name="Wu L."/>
            <person name="Ma J."/>
        </authorList>
    </citation>
    <scope>NUCLEOTIDE SEQUENCE [LARGE SCALE GENOMIC DNA]</scope>
    <source>
        <strain evidence="3">CCUG 70865</strain>
    </source>
</reference>
<dbReference type="Pfam" id="PF16153">
    <property type="entry name" value="DUF4861"/>
    <property type="match status" value="1"/>
</dbReference>
<keyword evidence="3" id="KW-1185">Reference proteome</keyword>
<dbReference type="Proteomes" id="UP001597138">
    <property type="component" value="Unassembled WGS sequence"/>
</dbReference>
<dbReference type="PROSITE" id="PS51257">
    <property type="entry name" value="PROKAR_LIPOPROTEIN"/>
    <property type="match status" value="1"/>
</dbReference>
<dbReference type="InterPro" id="IPR032342">
    <property type="entry name" value="DUF4861"/>
</dbReference>
<feature type="signal peptide" evidence="1">
    <location>
        <begin position="1"/>
        <end position="19"/>
    </location>
</feature>
<evidence type="ECO:0000313" key="3">
    <source>
        <dbReference type="Proteomes" id="UP001597138"/>
    </source>
</evidence>
<gene>
    <name evidence="2" type="ORF">ACFSC2_18085</name>
</gene>
<feature type="chain" id="PRO_5045182704" evidence="1">
    <location>
        <begin position="20"/>
        <end position="429"/>
    </location>
</feature>
<protein>
    <submittedName>
        <fullName evidence="2">DUF4861 domain-containing protein</fullName>
    </submittedName>
</protein>
<sequence length="429" mass="48292">MKNKAKFYTPLLIVPILFASCKVAQQSSDKVIIVKNTSELTLSQKEVSITRNKLSSENLTNAFPILIFKNDTIPAQFNDLNGDGKWDELFFTADFSPNEEKRIEIKSSNTDPKFPIKTSVRFGKREAKDLPVHADTQEVLMANQVHKKLGYQKYQTDGPTWENDKVGFRHYLDGRNSKDVFGKKLPGITPENVGINSKGAVEDNYHVMYDWGRDIFPVGNSVGLGGYALLIDNKINRLGILGNDTINNVEKTTFKIVTEGPINSVLSYHYENWKASGNVYQVQETTSIWPGMYGYKNTVSIEGLKGKETFLAAISNLNNKNPLKVIEAGDWVCLIQHDYLTYERQWILGTAILVPKSSYEGYIEAPKTGQLTDSYLAKLKIENNKEISYYAVAAWELSADKGFNDSAFFTQYVTDLAKQLSAKIKVDIK</sequence>